<feature type="domain" description="Aminotransferase class I/classII large" evidence="7">
    <location>
        <begin position="56"/>
        <end position="355"/>
    </location>
</feature>
<evidence type="ECO:0000256" key="3">
    <source>
        <dbReference type="ARBA" id="ARBA00022576"/>
    </source>
</evidence>
<dbReference type="KEGG" id="tsa:AciPR4_1906"/>
<dbReference type="EC" id="2.6.1.2" evidence="6"/>
<dbReference type="GO" id="GO:0004021">
    <property type="term" value="F:L-alanine:2-oxoglutarate aminotransferase activity"/>
    <property type="evidence" value="ECO:0007669"/>
    <property type="project" value="UniProtKB-EC"/>
</dbReference>
<comment type="cofactor">
    <cofactor evidence="1">
        <name>pyridoxal 5'-phosphate</name>
        <dbReference type="ChEBI" id="CHEBI:597326"/>
    </cofactor>
</comment>
<keyword evidence="3 8" id="KW-0032">Aminotransferase</keyword>
<dbReference type="Gene3D" id="3.90.1150.10">
    <property type="entry name" value="Aspartate Aminotransferase, domain 1"/>
    <property type="match status" value="1"/>
</dbReference>
<dbReference type="RefSeq" id="WP_013568445.1">
    <property type="nucleotide sequence ID" value="NC_014963.1"/>
</dbReference>
<dbReference type="InterPro" id="IPR015422">
    <property type="entry name" value="PyrdxlP-dep_Trfase_small"/>
</dbReference>
<dbReference type="Pfam" id="PF00155">
    <property type="entry name" value="Aminotran_1_2"/>
    <property type="match status" value="1"/>
</dbReference>
<dbReference type="PANTHER" id="PTHR43488:SF2">
    <property type="entry name" value="GLUTAMATE-PYRUVATE AMINOTRANSFERASE ALAA"/>
    <property type="match status" value="1"/>
</dbReference>
<evidence type="ECO:0000313" key="9">
    <source>
        <dbReference type="Proteomes" id="UP000006844"/>
    </source>
</evidence>
<keyword evidence="5" id="KW-0663">Pyridoxal phosphate</keyword>
<dbReference type="InterPro" id="IPR051926">
    <property type="entry name" value="Ala_Aminotransferase"/>
</dbReference>
<dbReference type="Proteomes" id="UP000006844">
    <property type="component" value="Chromosome"/>
</dbReference>
<evidence type="ECO:0000256" key="2">
    <source>
        <dbReference type="ARBA" id="ARBA00007441"/>
    </source>
</evidence>
<accession>E8V5V3</accession>
<dbReference type="AlphaFoldDB" id="E8V5V3"/>
<proteinExistence type="inferred from homology"/>
<dbReference type="GO" id="GO:0030170">
    <property type="term" value="F:pyridoxal phosphate binding"/>
    <property type="evidence" value="ECO:0007669"/>
    <property type="project" value="InterPro"/>
</dbReference>
<reference evidence="8 9" key="1">
    <citation type="journal article" date="2012" name="Stand. Genomic Sci.">
        <title>Complete genome sequence of Terriglobus saanensis type strain SP1PR4(T), an Acidobacteria from tundra soil.</title>
        <authorList>
            <person name="Rawat S.R."/>
            <person name="Mannisto M.K."/>
            <person name="Starovoytov V."/>
            <person name="Goodwin L."/>
            <person name="Nolan M."/>
            <person name="Hauser L."/>
            <person name="Land M."/>
            <person name="Davenport K.W."/>
            <person name="Woyke T."/>
            <person name="Haggblom M.M."/>
        </authorList>
    </citation>
    <scope>NUCLEOTIDE SEQUENCE</scope>
    <source>
        <strain evidence="9">ATCC BAA-1853 / DSM 23119 / SP1PR4</strain>
    </source>
</reference>
<protein>
    <recommendedName>
        <fullName evidence="6">alanine transaminase</fullName>
        <ecNumber evidence="6">2.6.1.2</ecNumber>
    </recommendedName>
</protein>
<dbReference type="Gene3D" id="3.40.640.10">
    <property type="entry name" value="Type I PLP-dependent aspartate aminotransferase-like (Major domain)"/>
    <property type="match status" value="1"/>
</dbReference>
<dbReference type="OrthoDB" id="9802328at2"/>
<evidence type="ECO:0000256" key="4">
    <source>
        <dbReference type="ARBA" id="ARBA00022679"/>
    </source>
</evidence>
<dbReference type="InterPro" id="IPR015421">
    <property type="entry name" value="PyrdxlP-dep_Trfase_major"/>
</dbReference>
<evidence type="ECO:0000313" key="8">
    <source>
        <dbReference type="EMBL" id="ADV82712.1"/>
    </source>
</evidence>
<dbReference type="eggNOG" id="COG0436">
    <property type="taxonomic scope" value="Bacteria"/>
</dbReference>
<evidence type="ECO:0000256" key="6">
    <source>
        <dbReference type="ARBA" id="ARBA00026106"/>
    </source>
</evidence>
<dbReference type="InterPro" id="IPR004839">
    <property type="entry name" value="Aminotransferase_I/II_large"/>
</dbReference>
<dbReference type="CDD" id="cd00609">
    <property type="entry name" value="AAT_like"/>
    <property type="match status" value="1"/>
</dbReference>
<comment type="similarity">
    <text evidence="2">Belongs to the class-I pyridoxal-phosphate-dependent aminotransferase family.</text>
</comment>
<sequence>MFSRRSNFDLAESDFAVALHEARRDGELFDLTTSNPTAVGLAPESLSTHFDATTYHPDPLGMPSARQAVADYYCGHGRQIPIGNITLTASTSESYSFLFRLLCDPGDELLIPTPSYPLFDFLATLDHVDLKPYPLLYDHGWQIDLHALEASITPRTRAILLVHPNNPTGHFISSQEREALYRLATQHSLALIVDEVFLDYPLSGTSETFAIPDSPALTFTLSGLSKVCALPQMKVAWISTTGPKDVLNEAQQRLEVIADTFLSVATPPQLALPTWLEHRHVTQQAIRQRTDQNLARLDVLLQGTHITHITRLKLDAGWTAILRVSAFEPDAELATRLIQNHRVAIHPGSFYGLPPQGYLVVSLLPYPEIFEQGVNQLLNGINPINSPSSVG</sequence>
<dbReference type="HOGENOM" id="CLU_017584_4_2_0"/>
<name>E8V5V3_TERSS</name>
<dbReference type="EMBL" id="CP002467">
    <property type="protein sequence ID" value="ADV82712.1"/>
    <property type="molecule type" value="Genomic_DNA"/>
</dbReference>
<keyword evidence="9" id="KW-1185">Reference proteome</keyword>
<keyword evidence="4 8" id="KW-0808">Transferase</keyword>
<evidence type="ECO:0000259" key="7">
    <source>
        <dbReference type="Pfam" id="PF00155"/>
    </source>
</evidence>
<dbReference type="SUPFAM" id="SSF53383">
    <property type="entry name" value="PLP-dependent transferases"/>
    <property type="match status" value="1"/>
</dbReference>
<organism evidence="8 9">
    <name type="scientific">Terriglobus saanensis (strain ATCC BAA-1853 / DSM 23119 / SP1PR4)</name>
    <dbReference type="NCBI Taxonomy" id="401053"/>
    <lineage>
        <taxon>Bacteria</taxon>
        <taxon>Pseudomonadati</taxon>
        <taxon>Acidobacteriota</taxon>
        <taxon>Terriglobia</taxon>
        <taxon>Terriglobales</taxon>
        <taxon>Acidobacteriaceae</taxon>
        <taxon>Terriglobus</taxon>
    </lineage>
</organism>
<gene>
    <name evidence="8" type="ordered locus">AciPR4_1906</name>
</gene>
<evidence type="ECO:0000256" key="1">
    <source>
        <dbReference type="ARBA" id="ARBA00001933"/>
    </source>
</evidence>
<dbReference type="STRING" id="401053.AciPR4_1906"/>
<dbReference type="InterPro" id="IPR015424">
    <property type="entry name" value="PyrdxlP-dep_Trfase"/>
</dbReference>
<dbReference type="PANTHER" id="PTHR43488">
    <property type="entry name" value="GLUTAMATE-PYRUVATE AMINOTRANSFERASE ALAA"/>
    <property type="match status" value="1"/>
</dbReference>
<evidence type="ECO:0000256" key="5">
    <source>
        <dbReference type="ARBA" id="ARBA00022898"/>
    </source>
</evidence>